<evidence type="ECO:0000313" key="17">
    <source>
        <dbReference type="EMBL" id="CAG6668151.1"/>
    </source>
</evidence>
<feature type="region of interest" description="Disordered" evidence="14">
    <location>
        <begin position="315"/>
        <end position="341"/>
    </location>
</feature>
<dbReference type="PANTHER" id="PTHR16171:SF7">
    <property type="entry name" value="DNA REPAIR PROTEIN RAD2"/>
    <property type="match status" value="1"/>
</dbReference>
<evidence type="ECO:0000256" key="4">
    <source>
        <dbReference type="ARBA" id="ARBA00022553"/>
    </source>
</evidence>
<feature type="compositionally biased region" description="Low complexity" evidence="14">
    <location>
        <begin position="737"/>
        <end position="774"/>
    </location>
</feature>
<dbReference type="PRINTS" id="PR00853">
    <property type="entry name" value="XPGRADSUPER"/>
</dbReference>
<evidence type="ECO:0000256" key="11">
    <source>
        <dbReference type="ARBA" id="ARBA00023204"/>
    </source>
</evidence>
<feature type="region of interest" description="Disordered" evidence="14">
    <location>
        <begin position="276"/>
        <end position="303"/>
    </location>
</feature>
<feature type="domain" description="XPG-I" evidence="15">
    <location>
        <begin position="885"/>
        <end position="954"/>
    </location>
</feature>
<keyword evidence="4" id="KW-0597">Phosphoprotein</keyword>
<dbReference type="SMART" id="SM00279">
    <property type="entry name" value="HhH2"/>
    <property type="match status" value="1"/>
</dbReference>
<organism evidence="17">
    <name type="scientific">Cacopsylla melanoneura</name>
    <dbReference type="NCBI Taxonomy" id="428564"/>
    <lineage>
        <taxon>Eukaryota</taxon>
        <taxon>Metazoa</taxon>
        <taxon>Ecdysozoa</taxon>
        <taxon>Arthropoda</taxon>
        <taxon>Hexapoda</taxon>
        <taxon>Insecta</taxon>
        <taxon>Pterygota</taxon>
        <taxon>Neoptera</taxon>
        <taxon>Paraneoptera</taxon>
        <taxon>Hemiptera</taxon>
        <taxon>Sternorrhyncha</taxon>
        <taxon>Psylloidea</taxon>
        <taxon>Psyllidae</taxon>
        <taxon>Psyllinae</taxon>
        <taxon>Cacopsylla</taxon>
    </lineage>
</organism>
<dbReference type="GO" id="GO:0046872">
    <property type="term" value="F:metal ion binding"/>
    <property type="evidence" value="ECO:0007669"/>
    <property type="project" value="UniProtKB-KW"/>
</dbReference>
<dbReference type="Pfam" id="PF00752">
    <property type="entry name" value="XPG_N"/>
    <property type="match status" value="1"/>
</dbReference>
<dbReference type="GO" id="GO:0005634">
    <property type="term" value="C:nucleus"/>
    <property type="evidence" value="ECO:0007669"/>
    <property type="project" value="UniProtKB-SubCell"/>
</dbReference>
<comment type="similarity">
    <text evidence="3">Belongs to the XPG/RAD2 endonuclease family. XPG subfamily.</text>
</comment>
<evidence type="ECO:0000256" key="1">
    <source>
        <dbReference type="ARBA" id="ARBA00001946"/>
    </source>
</evidence>
<dbReference type="InterPro" id="IPR029060">
    <property type="entry name" value="PIN-like_dom_sf"/>
</dbReference>
<dbReference type="PROSITE" id="PS00841">
    <property type="entry name" value="XPG_1"/>
    <property type="match status" value="1"/>
</dbReference>
<dbReference type="PROSITE" id="PS00842">
    <property type="entry name" value="XPG_2"/>
    <property type="match status" value="1"/>
</dbReference>
<evidence type="ECO:0000256" key="14">
    <source>
        <dbReference type="SAM" id="MobiDB-lite"/>
    </source>
</evidence>
<accession>A0A8D8SED1</accession>
<dbReference type="InterPro" id="IPR006084">
    <property type="entry name" value="XPG/Rad2"/>
</dbReference>
<dbReference type="GO" id="GO:0006289">
    <property type="term" value="P:nucleotide-excision repair"/>
    <property type="evidence" value="ECO:0007669"/>
    <property type="project" value="InterPro"/>
</dbReference>
<dbReference type="GO" id="GO:0000400">
    <property type="term" value="F:four-way junction DNA binding"/>
    <property type="evidence" value="ECO:0007669"/>
    <property type="project" value="UniProtKB-ARBA"/>
</dbReference>
<dbReference type="InterPro" id="IPR006085">
    <property type="entry name" value="XPG_DNA_repair_N"/>
</dbReference>
<dbReference type="GO" id="GO:0003697">
    <property type="term" value="F:single-stranded DNA binding"/>
    <property type="evidence" value="ECO:0007669"/>
    <property type="project" value="InterPro"/>
</dbReference>
<dbReference type="InterPro" id="IPR008918">
    <property type="entry name" value="HhH2"/>
</dbReference>
<evidence type="ECO:0000256" key="7">
    <source>
        <dbReference type="ARBA" id="ARBA00022759"/>
    </source>
</evidence>
<dbReference type="Pfam" id="PF00867">
    <property type="entry name" value="XPG_I"/>
    <property type="match status" value="1"/>
</dbReference>
<comment type="subcellular location">
    <subcellularLocation>
        <location evidence="2">Nucleus</location>
    </subcellularLocation>
</comment>
<keyword evidence="10" id="KW-0460">Magnesium</keyword>
<dbReference type="PANTHER" id="PTHR16171">
    <property type="entry name" value="DNA REPAIR PROTEIN COMPLEMENTING XP-G CELLS-RELATED"/>
    <property type="match status" value="1"/>
</dbReference>
<evidence type="ECO:0000256" key="2">
    <source>
        <dbReference type="ARBA" id="ARBA00004123"/>
    </source>
</evidence>
<keyword evidence="7" id="KW-0255">Endonuclease</keyword>
<dbReference type="GO" id="GO:0008821">
    <property type="term" value="F:crossover junction DNA endonuclease activity"/>
    <property type="evidence" value="ECO:0007669"/>
    <property type="project" value="UniProtKB-ARBA"/>
</dbReference>
<dbReference type="PRINTS" id="PR00066">
    <property type="entry name" value="XRODRMPGMNTG"/>
</dbReference>
<keyword evidence="8" id="KW-0227">DNA damage</keyword>
<evidence type="ECO:0000259" key="15">
    <source>
        <dbReference type="SMART" id="SM00484"/>
    </source>
</evidence>
<evidence type="ECO:0000256" key="6">
    <source>
        <dbReference type="ARBA" id="ARBA00022723"/>
    </source>
</evidence>
<keyword evidence="6" id="KW-0479">Metal-binding</keyword>
<keyword evidence="9" id="KW-0378">Hydrolase</keyword>
<name>A0A8D8SED1_9HEMI</name>
<dbReference type="FunFam" id="1.10.150.20:FF:000030">
    <property type="entry name" value="Flap endonuclease GEN-like 1"/>
    <property type="match status" value="1"/>
</dbReference>
<dbReference type="Gene3D" id="3.40.50.1010">
    <property type="entry name" value="5'-nuclease"/>
    <property type="match status" value="2"/>
</dbReference>
<dbReference type="InterPro" id="IPR006086">
    <property type="entry name" value="XPG-I_dom"/>
</dbReference>
<feature type="compositionally biased region" description="Low complexity" evidence="14">
    <location>
        <begin position="282"/>
        <end position="293"/>
    </location>
</feature>
<evidence type="ECO:0000256" key="8">
    <source>
        <dbReference type="ARBA" id="ARBA00022763"/>
    </source>
</evidence>
<feature type="region of interest" description="Disordered" evidence="14">
    <location>
        <begin position="795"/>
        <end position="831"/>
    </location>
</feature>
<dbReference type="AlphaFoldDB" id="A0A8D8SED1"/>
<dbReference type="EMBL" id="HBUF01218204">
    <property type="protein sequence ID" value="CAG6668151.1"/>
    <property type="molecule type" value="Transcribed_RNA"/>
</dbReference>
<reference evidence="17" key="1">
    <citation type="submission" date="2021-05" db="EMBL/GenBank/DDBJ databases">
        <authorList>
            <person name="Alioto T."/>
            <person name="Alioto T."/>
            <person name="Gomez Garrido J."/>
        </authorList>
    </citation>
    <scope>NUCLEOTIDE SEQUENCE</scope>
</reference>
<dbReference type="InterPro" id="IPR036279">
    <property type="entry name" value="5-3_exonuclease_C_sf"/>
</dbReference>
<evidence type="ECO:0000259" key="16">
    <source>
        <dbReference type="SMART" id="SM00485"/>
    </source>
</evidence>
<feature type="compositionally biased region" description="Low complexity" evidence="14">
    <location>
        <begin position="713"/>
        <end position="723"/>
    </location>
</feature>
<evidence type="ECO:0000256" key="3">
    <source>
        <dbReference type="ARBA" id="ARBA00005283"/>
    </source>
</evidence>
<feature type="compositionally biased region" description="Basic and acidic residues" evidence="14">
    <location>
        <begin position="699"/>
        <end position="712"/>
    </location>
</feature>
<evidence type="ECO:0000256" key="13">
    <source>
        <dbReference type="ARBA" id="ARBA00038112"/>
    </source>
</evidence>
<dbReference type="SMART" id="SM00484">
    <property type="entry name" value="XPGI"/>
    <property type="match status" value="1"/>
</dbReference>
<dbReference type="Gene3D" id="1.10.150.20">
    <property type="entry name" value="5' to 3' exonuclease, C-terminal subdomain"/>
    <property type="match status" value="1"/>
</dbReference>
<proteinExistence type="inferred from homology"/>
<evidence type="ECO:0000256" key="9">
    <source>
        <dbReference type="ARBA" id="ARBA00022801"/>
    </source>
</evidence>
<keyword evidence="12" id="KW-0539">Nucleus</keyword>
<feature type="region of interest" description="Disordered" evidence="14">
    <location>
        <begin position="130"/>
        <end position="162"/>
    </location>
</feature>
<dbReference type="CDD" id="cd09904">
    <property type="entry name" value="H3TH_XPG"/>
    <property type="match status" value="1"/>
</dbReference>
<feature type="compositionally biased region" description="Polar residues" evidence="14">
    <location>
        <begin position="662"/>
        <end position="682"/>
    </location>
</feature>
<sequence>MGVNGLWKLLEASGKPVPVETLENKVLAVDVSIWLHQLTKGGGGAVQNAHLIGLYHRILKLLFFKIKPVFVFDGGVPELKKQTIAQRKTQKSKAASNAEQVRSDLLKNLLEQQLVSDVLGRKEMVLPPPALRREEDMFELPPAPKQSSRADEEDSESEDAESSFRYADLHSVDINSEQFSALPPNMRHEILTELLEQRKLSSWHKMHEMPQESDGFSSYQMERLLRRRAIQKKLDETAGELEEHVLSLGELESMFVKEGVLARRVASNANERVVYHTKDSKASTSASSSQSQNSEEKTEDNLLDVEERDILDMIREEEENEKELDKKEGFGEEEEAEEKSEKIPIKVTREMLAEQHKILNSIVKKKAKTVPVVDITEDCDLMFDETEMIEQSQILASIQQERQKSNRAESRVFSESVEITIHSNEELSNNTAKMAENMPQSNKVIEITLDPNKIKEVIGNDEDIFSDVFSTIGTSRASNNEIIEPNKDDEDVIMSDTSSESSDDVAMSNNISTTTKDIHKEVLKTDFNNENNKAAEFEDISEEKDVVSLQTSLVKEIFDDLDEASGEEDAIMSDSSDSSVEDLSKVCEFISECTNKTAEKTGQTNQYDTSHVNTSKIKERIDEIATPCKMRDNVNDVIKDNIDGTVCKSNSKNNIDEIVTNVHKSSGPNKTNQVSPSPEKQAQSSSSQNSSKPPSSHSETNESNRSKIEETKSVSPKVSKSSSTDARTIDSLETSPSTSVSAASLEESSSTSYLLPSTSSIPSDPTPSTSASTSNNILLDPSTSVAVSTIKQILSSNDSSEKQSRSLSESLQASTSVSGSNQASTSKKESYFKTSLNETQTKKLLEYQSTLERDRDSLLVERGKQTRLASTITQQMSAEAQELLSLFGVPYIIAPGEAEAQCAGLEMCSLTQGVITDDSDIWLFGGNTVYKNFFDQKSHVLRYTAPDIRYYFELTREKLIQLALLVGSDYTPGLSGVGPVTALEILAKFSPPGECPSPNAIVDSMRRFRQWLSKKNKPESLLSKKLRNVKPSDDFPNASVIQAYLKPQVHATPPPLKWGTPDLDGLRRFASAKFGWSPSRLDQTLLPIMKKIAQRSDQTTLDMFYKNRVVIPKRVNPVSKRVRSAVDKSKSKRTRQDLDLSESDSD</sequence>
<feature type="region of interest" description="Disordered" evidence="14">
    <location>
        <begin position="660"/>
        <end position="777"/>
    </location>
</feature>
<dbReference type="SUPFAM" id="SSF88723">
    <property type="entry name" value="PIN domain-like"/>
    <property type="match status" value="1"/>
</dbReference>
<feature type="compositionally biased region" description="Acidic residues" evidence="14">
    <location>
        <begin position="151"/>
        <end position="161"/>
    </location>
</feature>
<evidence type="ECO:0000256" key="5">
    <source>
        <dbReference type="ARBA" id="ARBA00022722"/>
    </source>
</evidence>
<keyword evidence="11" id="KW-0234">DNA repair</keyword>
<comment type="cofactor">
    <cofactor evidence="1">
        <name>Mg(2+)</name>
        <dbReference type="ChEBI" id="CHEBI:18420"/>
    </cofactor>
</comment>
<feature type="compositionally biased region" description="Basic and acidic residues" evidence="14">
    <location>
        <begin position="1124"/>
        <end position="1138"/>
    </location>
</feature>
<dbReference type="GO" id="GO:0017108">
    <property type="term" value="F:5'-flap endonuclease activity"/>
    <property type="evidence" value="ECO:0007669"/>
    <property type="project" value="UniProtKB-ARBA"/>
</dbReference>
<comment type="similarity">
    <text evidence="13">Belongs to the XPG/RAD2 endonuclease family. GEN subfamily.</text>
</comment>
<dbReference type="CDD" id="cd09868">
    <property type="entry name" value="PIN_XPG_RAD2"/>
    <property type="match status" value="2"/>
</dbReference>
<feature type="domain" description="XPG N-terminal" evidence="16">
    <location>
        <begin position="1"/>
        <end position="94"/>
    </location>
</feature>
<evidence type="ECO:0000256" key="12">
    <source>
        <dbReference type="ARBA" id="ARBA00023242"/>
    </source>
</evidence>
<feature type="compositionally biased region" description="Low complexity" evidence="14">
    <location>
        <begin position="683"/>
        <end position="698"/>
    </location>
</feature>
<dbReference type="InterPro" id="IPR001044">
    <property type="entry name" value="XPG/Rad2_eukaryotes"/>
</dbReference>
<protein>
    <submittedName>
        <fullName evidence="17">DNA repair protein complementing XP-G cells homolog</fullName>
    </submittedName>
</protein>
<evidence type="ECO:0000256" key="10">
    <source>
        <dbReference type="ARBA" id="ARBA00022842"/>
    </source>
</evidence>
<dbReference type="SMART" id="SM00485">
    <property type="entry name" value="XPGN"/>
    <property type="match status" value="1"/>
</dbReference>
<feature type="compositionally biased region" description="Polar residues" evidence="14">
    <location>
        <begin position="813"/>
        <end position="825"/>
    </location>
</feature>
<dbReference type="InterPro" id="IPR019974">
    <property type="entry name" value="XPG_CS"/>
</dbReference>
<keyword evidence="5" id="KW-0540">Nuclease</keyword>
<feature type="region of interest" description="Disordered" evidence="14">
    <location>
        <begin position="1119"/>
        <end position="1146"/>
    </location>
</feature>
<dbReference type="SUPFAM" id="SSF47807">
    <property type="entry name" value="5' to 3' exonuclease, C-terminal subdomain"/>
    <property type="match status" value="1"/>
</dbReference>